<evidence type="ECO:0000313" key="3">
    <source>
        <dbReference type="EMBL" id="TBN45897.1"/>
    </source>
</evidence>
<feature type="transmembrane region" description="Helical" evidence="1">
    <location>
        <begin position="119"/>
        <end position="141"/>
    </location>
</feature>
<dbReference type="RefSeq" id="WP_089389434.1">
    <property type="nucleotide sequence ID" value="NZ_FZNM01000026.1"/>
</dbReference>
<reference evidence="2" key="1">
    <citation type="submission" date="2017-06" db="EMBL/GenBank/DDBJ databases">
        <authorList>
            <person name="Kim H.J."/>
            <person name="Triplett B.A."/>
        </authorList>
    </citation>
    <scope>NUCLEOTIDE SEQUENCE [LARGE SCALE GENOMIC DNA]</scope>
    <source>
        <strain evidence="2">DSM 26170</strain>
    </source>
</reference>
<evidence type="ECO:0000313" key="5">
    <source>
        <dbReference type="Proteomes" id="UP000292859"/>
    </source>
</evidence>
<evidence type="ECO:0000313" key="4">
    <source>
        <dbReference type="Proteomes" id="UP000198409"/>
    </source>
</evidence>
<keyword evidence="1" id="KW-0812">Transmembrane</keyword>
<name>A0A238YU50_9RHOB</name>
<accession>A0A238YU50</accession>
<dbReference type="Proteomes" id="UP000198409">
    <property type="component" value="Unassembled WGS sequence"/>
</dbReference>
<dbReference type="OrthoDB" id="7844805at2"/>
<dbReference type="EMBL" id="SIRL01000023">
    <property type="protein sequence ID" value="TBN45897.1"/>
    <property type="molecule type" value="Genomic_DNA"/>
</dbReference>
<gene>
    <name evidence="3" type="ORF">EYF88_17195</name>
    <name evidence="2" type="ORF">SAMN06265378_1265</name>
</gene>
<evidence type="ECO:0000313" key="2">
    <source>
        <dbReference type="EMBL" id="SNR74221.1"/>
    </source>
</evidence>
<sequence length="184" mass="20216">MSGVKDPFEILADEITLIRRQMDHLQRTSLDKDEAEAFNATIAKFIAQLGKTAPAMQETMRRDLAYVGHDVRKHAVEAAQGAAREAIEKSHAESIRAAQSLSQAAGEARRQAWRYFGGFWVWLASIGAAGALLGALLVFWLQGRADAREFGQYPSVYCKAAGGQIATNPEGRRFCGVWIDPPPQ</sequence>
<keyword evidence="1" id="KW-0472">Membrane</keyword>
<keyword evidence="1" id="KW-1133">Transmembrane helix</keyword>
<reference evidence="4" key="2">
    <citation type="submission" date="2017-06" db="EMBL/GenBank/DDBJ databases">
        <authorList>
            <person name="Varghese N."/>
            <person name="Submissions S."/>
        </authorList>
    </citation>
    <scope>NUCLEOTIDE SEQUENCE [LARGE SCALE GENOMIC DNA]</scope>
    <source>
        <strain evidence="4">DSM 26170</strain>
    </source>
</reference>
<dbReference type="EMBL" id="FZNM01000026">
    <property type="protein sequence ID" value="SNR74221.1"/>
    <property type="molecule type" value="Genomic_DNA"/>
</dbReference>
<organism evidence="2 4">
    <name type="scientific">Paracoccus sediminis</name>
    <dbReference type="NCBI Taxonomy" id="1214787"/>
    <lineage>
        <taxon>Bacteria</taxon>
        <taxon>Pseudomonadati</taxon>
        <taxon>Pseudomonadota</taxon>
        <taxon>Alphaproteobacteria</taxon>
        <taxon>Rhodobacterales</taxon>
        <taxon>Paracoccaceae</taxon>
        <taxon>Paracoccus</taxon>
    </lineage>
</organism>
<keyword evidence="5" id="KW-1185">Reference proteome</keyword>
<protein>
    <submittedName>
        <fullName evidence="2">Uncharacterized protein</fullName>
    </submittedName>
</protein>
<proteinExistence type="predicted"/>
<dbReference type="Proteomes" id="UP000292859">
    <property type="component" value="Unassembled WGS sequence"/>
</dbReference>
<evidence type="ECO:0000256" key="1">
    <source>
        <dbReference type="SAM" id="Phobius"/>
    </source>
</evidence>
<reference evidence="3 5" key="3">
    <citation type="submission" date="2019-02" db="EMBL/GenBank/DDBJ databases">
        <authorList>
            <person name="Zhang G."/>
        </authorList>
    </citation>
    <scope>NUCLEOTIDE SEQUENCE [LARGE SCALE GENOMIC DNA]</scope>
    <source>
        <strain evidence="3 5">CMB17</strain>
    </source>
</reference>
<dbReference type="AlphaFoldDB" id="A0A238YU50"/>